<keyword evidence="10" id="KW-0460">Magnesium</keyword>
<proteinExistence type="predicted"/>
<comment type="cofactor">
    <cofactor evidence="1">
        <name>Mg(2+)</name>
        <dbReference type="ChEBI" id="CHEBI:18420"/>
    </cofactor>
</comment>
<dbReference type="SMART" id="SM00220">
    <property type="entry name" value="S_TKc"/>
    <property type="match status" value="1"/>
</dbReference>
<protein>
    <recommendedName>
        <fullName evidence="12">cGMP-dependent protein kinase</fullName>
    </recommendedName>
</protein>
<evidence type="ECO:0000313" key="17">
    <source>
        <dbReference type="EMBL" id="CAK9045809.1"/>
    </source>
</evidence>
<dbReference type="PROSITE" id="PS00888">
    <property type="entry name" value="CNMP_BINDING_1"/>
    <property type="match status" value="1"/>
</dbReference>
<evidence type="ECO:0000256" key="9">
    <source>
        <dbReference type="ARBA" id="ARBA00022840"/>
    </source>
</evidence>
<keyword evidence="6" id="KW-0479">Metal-binding</keyword>
<dbReference type="Pfam" id="PF00069">
    <property type="entry name" value="Pkinase"/>
    <property type="match status" value="1"/>
</dbReference>
<feature type="domain" description="Cyclic nucleotide-binding" evidence="16">
    <location>
        <begin position="460"/>
        <end position="559"/>
    </location>
</feature>
<dbReference type="SMART" id="SM00100">
    <property type="entry name" value="cNMP"/>
    <property type="match status" value="4"/>
</dbReference>
<keyword evidence="2" id="KW-0963">Cytoplasm</keyword>
<evidence type="ECO:0000256" key="10">
    <source>
        <dbReference type="ARBA" id="ARBA00022842"/>
    </source>
</evidence>
<feature type="domain" description="Protein kinase" evidence="15">
    <location>
        <begin position="581"/>
        <end position="838"/>
    </location>
</feature>
<dbReference type="PROSITE" id="PS00889">
    <property type="entry name" value="CNMP_BINDING_2"/>
    <property type="match status" value="1"/>
</dbReference>
<dbReference type="PANTHER" id="PTHR24353:SF37">
    <property type="entry name" value="CAMP-DEPENDENT PROTEIN KINASE CATALYTIC SUBUNIT PRKX"/>
    <property type="match status" value="1"/>
</dbReference>
<dbReference type="InterPro" id="IPR008271">
    <property type="entry name" value="Ser/Thr_kinase_AS"/>
</dbReference>
<evidence type="ECO:0000256" key="2">
    <source>
        <dbReference type="ARBA" id="ARBA00022490"/>
    </source>
</evidence>
<evidence type="ECO:0000256" key="7">
    <source>
        <dbReference type="ARBA" id="ARBA00022741"/>
    </source>
</evidence>
<evidence type="ECO:0000256" key="12">
    <source>
        <dbReference type="ARBA" id="ARBA00024113"/>
    </source>
</evidence>
<dbReference type="SUPFAM" id="SSF56112">
    <property type="entry name" value="Protein kinase-like (PK-like)"/>
    <property type="match status" value="1"/>
</dbReference>
<keyword evidence="3" id="KW-0723">Serine/threonine-protein kinase</keyword>
<dbReference type="Pfam" id="PF00027">
    <property type="entry name" value="cNMP_binding"/>
    <property type="match status" value="4"/>
</dbReference>
<dbReference type="PANTHER" id="PTHR24353">
    <property type="entry name" value="CYCLIC NUCLEOTIDE-DEPENDENT PROTEIN KINASE"/>
    <property type="match status" value="1"/>
</dbReference>
<evidence type="ECO:0000256" key="14">
    <source>
        <dbReference type="SAM" id="MobiDB-lite"/>
    </source>
</evidence>
<reference evidence="17 18" key="1">
    <citation type="submission" date="2024-02" db="EMBL/GenBank/DDBJ databases">
        <authorList>
            <person name="Chen Y."/>
            <person name="Shah S."/>
            <person name="Dougan E. K."/>
            <person name="Thang M."/>
            <person name="Chan C."/>
        </authorList>
    </citation>
    <scope>NUCLEOTIDE SEQUENCE [LARGE SCALE GENOMIC DNA]</scope>
</reference>
<comment type="caution">
    <text evidence="17">The sequence shown here is derived from an EMBL/GenBank/DDBJ whole genome shotgun (WGS) entry which is preliminary data.</text>
</comment>
<feature type="domain" description="Cyclic nucleotide-binding" evidence="16">
    <location>
        <begin position="88"/>
        <end position="203"/>
    </location>
</feature>
<organism evidence="17 18">
    <name type="scientific">Durusdinium trenchii</name>
    <dbReference type="NCBI Taxonomy" id="1381693"/>
    <lineage>
        <taxon>Eukaryota</taxon>
        <taxon>Sar</taxon>
        <taxon>Alveolata</taxon>
        <taxon>Dinophyceae</taxon>
        <taxon>Suessiales</taxon>
        <taxon>Symbiodiniaceae</taxon>
        <taxon>Durusdinium</taxon>
    </lineage>
</organism>
<keyword evidence="7 13" id="KW-0547">Nucleotide-binding</keyword>
<dbReference type="Gene3D" id="2.60.120.10">
    <property type="entry name" value="Jelly Rolls"/>
    <property type="match status" value="4"/>
</dbReference>
<keyword evidence="8" id="KW-0418">Kinase</keyword>
<evidence type="ECO:0000256" key="13">
    <source>
        <dbReference type="PROSITE-ProRule" id="PRU10141"/>
    </source>
</evidence>
<evidence type="ECO:0000256" key="6">
    <source>
        <dbReference type="ARBA" id="ARBA00022723"/>
    </source>
</evidence>
<dbReference type="InterPro" id="IPR000719">
    <property type="entry name" value="Prot_kinase_dom"/>
</dbReference>
<dbReference type="PROSITE" id="PS50011">
    <property type="entry name" value="PROTEIN_KINASE_DOM"/>
    <property type="match status" value="1"/>
</dbReference>
<feature type="domain" description="Cyclic nucleotide-binding" evidence="16">
    <location>
        <begin position="206"/>
        <end position="313"/>
    </location>
</feature>
<keyword evidence="11" id="KW-0142">cGMP-binding</keyword>
<dbReference type="InterPro" id="IPR018490">
    <property type="entry name" value="cNMP-bd_dom_sf"/>
</dbReference>
<dbReference type="InterPro" id="IPR018488">
    <property type="entry name" value="cNMP-bd_CS"/>
</dbReference>
<evidence type="ECO:0000256" key="1">
    <source>
        <dbReference type="ARBA" id="ARBA00001946"/>
    </source>
</evidence>
<feature type="domain" description="Cyclic nucleotide-binding" evidence="16">
    <location>
        <begin position="329"/>
        <end position="438"/>
    </location>
</feature>
<evidence type="ECO:0000259" key="15">
    <source>
        <dbReference type="PROSITE" id="PS50011"/>
    </source>
</evidence>
<dbReference type="InterPro" id="IPR000595">
    <property type="entry name" value="cNMP-bd_dom"/>
</dbReference>
<keyword evidence="4" id="KW-0140">cGMP</keyword>
<gene>
    <name evidence="17" type="ORF">CCMP2556_LOCUS23878</name>
</gene>
<evidence type="ECO:0000256" key="5">
    <source>
        <dbReference type="ARBA" id="ARBA00022679"/>
    </source>
</evidence>
<keyword evidence="5" id="KW-0808">Transferase</keyword>
<dbReference type="InterPro" id="IPR011009">
    <property type="entry name" value="Kinase-like_dom_sf"/>
</dbReference>
<keyword evidence="9 13" id="KW-0067">ATP-binding</keyword>
<keyword evidence="18" id="KW-1185">Reference proteome</keyword>
<dbReference type="Proteomes" id="UP001642484">
    <property type="component" value="Unassembled WGS sequence"/>
</dbReference>
<feature type="binding site" evidence="13">
    <location>
        <position position="615"/>
    </location>
    <ligand>
        <name>ATP</name>
        <dbReference type="ChEBI" id="CHEBI:30616"/>
    </ligand>
</feature>
<dbReference type="PROSITE" id="PS00108">
    <property type="entry name" value="PROTEIN_KINASE_ST"/>
    <property type="match status" value="1"/>
</dbReference>
<evidence type="ECO:0000256" key="8">
    <source>
        <dbReference type="ARBA" id="ARBA00022777"/>
    </source>
</evidence>
<sequence length="916" mass="102093">MGCSLGGKKVHPNDKEYSDVVPADVSPRRNSENESEPGAPSGQGLRKDKKLPRVIRGGKDPAAPKSVKGTVSAENRRFILKVLQKHFVFGNLDDDEQEMVVDHFEMQKAGPDELIFAQHEVGDCWYIIQSGSFEVCVDDKAVRQLRSKHSFGELAMLYSVPRTATVTCKEKGVLWKMHADQFRVCMEQLSSKHMKRALDFFESDSTFKYMSKEEKSILSTSCSVQNFAAGEVILREGEVGEWMFIVIEGTVKIVDQFGNSEIKKPGALLGSSGVMYSSLNCSGASAVDKVTCLALGRKSLESLLGPGGSVLRRSAIKALLMDNVENVDYFKQLTEKELHEVVDRFEEASFAAGSPIVSAGAPAQLLVVVVGQVAVMGADAAAASTPEELAAKAVSVLKPGQLHGAQSLLNNTPMEYRLVAMENTQLHRVSHTMVSQVLQGDLGEIVKMNEIKRVLGDIFLFKNLQNDQMERVIRSFEKCEYASGEVVVKQGAQANHFYLIQSGAIGVSRDGQRLRVLLKWDYFGERGLLLQENRSATCEADEPSTLLRLEKAVFADIVGTFRKELEHRMMLQDLKIEMSDLYVKAVVGRGSFGLVKLVFHKRDKQKYYALKCIGKKQVVQQKQEKSMLLEREINAQCYHPCIMHFITTFQDSKNVYFLTELLGGGDLFTAIREIGNLSKRQSQFFGGCITLALEYLHARSIMYRDLKPENVVLDFRGNAKLVDFGCCKKSLQSNTLVGTPEYFAPESIIGKGYTCAVDWWALGVMMHEFIVGPLPFGRDSDDQLQLLKEIMEAPLAFPSYITDKTAISLISQLLERTPELRLCASSHGAKDLQEHPYFSGFNWNSLAGQSLQAPWLPDRRKIQEGWEIPPDAGKPVCPEQGDPDSLLEDPAMDLWWKSAHTNRLKALSSKNQPLER</sequence>
<evidence type="ECO:0000313" key="18">
    <source>
        <dbReference type="Proteomes" id="UP001642484"/>
    </source>
</evidence>
<evidence type="ECO:0000256" key="3">
    <source>
        <dbReference type="ARBA" id="ARBA00022527"/>
    </source>
</evidence>
<dbReference type="CDD" id="cd00038">
    <property type="entry name" value="CAP_ED"/>
    <property type="match status" value="3"/>
</dbReference>
<evidence type="ECO:0000256" key="4">
    <source>
        <dbReference type="ARBA" id="ARBA00022535"/>
    </source>
</evidence>
<accession>A0ABP0M2U5</accession>
<dbReference type="PRINTS" id="PR00103">
    <property type="entry name" value="CAMPKINASE"/>
</dbReference>
<dbReference type="PROSITE" id="PS00107">
    <property type="entry name" value="PROTEIN_KINASE_ATP"/>
    <property type="match status" value="1"/>
</dbReference>
<dbReference type="InterPro" id="IPR014710">
    <property type="entry name" value="RmlC-like_jellyroll"/>
</dbReference>
<dbReference type="Gene3D" id="1.10.510.10">
    <property type="entry name" value="Transferase(Phosphotransferase) domain 1"/>
    <property type="match status" value="1"/>
</dbReference>
<dbReference type="Gene3D" id="3.30.200.20">
    <property type="entry name" value="Phosphorylase Kinase, domain 1"/>
    <property type="match status" value="1"/>
</dbReference>
<dbReference type="EMBL" id="CAXAMN010015446">
    <property type="protein sequence ID" value="CAK9045809.1"/>
    <property type="molecule type" value="Genomic_DNA"/>
</dbReference>
<dbReference type="InterPro" id="IPR017441">
    <property type="entry name" value="Protein_kinase_ATP_BS"/>
</dbReference>
<evidence type="ECO:0000256" key="11">
    <source>
        <dbReference type="ARBA" id="ARBA00022992"/>
    </source>
</evidence>
<evidence type="ECO:0000259" key="16">
    <source>
        <dbReference type="PROSITE" id="PS50042"/>
    </source>
</evidence>
<name>A0ABP0M2U5_9DINO</name>
<dbReference type="SUPFAM" id="SSF51206">
    <property type="entry name" value="cAMP-binding domain-like"/>
    <property type="match status" value="4"/>
</dbReference>
<feature type="region of interest" description="Disordered" evidence="14">
    <location>
        <begin position="1"/>
        <end position="69"/>
    </location>
</feature>
<dbReference type="PROSITE" id="PS50042">
    <property type="entry name" value="CNMP_BINDING_3"/>
    <property type="match status" value="4"/>
</dbReference>